<evidence type="ECO:0000313" key="3">
    <source>
        <dbReference type="Proteomes" id="UP001501470"/>
    </source>
</evidence>
<dbReference type="InterPro" id="IPR037151">
    <property type="entry name" value="AlkB-like_sf"/>
</dbReference>
<dbReference type="Proteomes" id="UP001501470">
    <property type="component" value="Unassembled WGS sequence"/>
</dbReference>
<gene>
    <name evidence="2" type="ORF">GCM10009827_030890</name>
</gene>
<keyword evidence="3" id="KW-1185">Reference proteome</keyword>
<evidence type="ECO:0000313" key="2">
    <source>
        <dbReference type="EMBL" id="GAA1514045.1"/>
    </source>
</evidence>
<dbReference type="EMBL" id="BAAAQD010000005">
    <property type="protein sequence ID" value="GAA1514045.1"/>
    <property type="molecule type" value="Genomic_DNA"/>
</dbReference>
<dbReference type="InterPro" id="IPR027450">
    <property type="entry name" value="AlkB-like"/>
</dbReference>
<accession>A0ABP4L3Q9</accession>
<dbReference type="Gene3D" id="2.60.120.590">
    <property type="entry name" value="Alpha-ketoglutarate-dependent dioxygenase AlkB-like"/>
    <property type="match status" value="1"/>
</dbReference>
<organism evidence="2 3">
    <name type="scientific">Dactylosporangium maewongense</name>
    <dbReference type="NCBI Taxonomy" id="634393"/>
    <lineage>
        <taxon>Bacteria</taxon>
        <taxon>Bacillati</taxon>
        <taxon>Actinomycetota</taxon>
        <taxon>Actinomycetes</taxon>
        <taxon>Micromonosporales</taxon>
        <taxon>Micromonosporaceae</taxon>
        <taxon>Dactylosporangium</taxon>
    </lineage>
</organism>
<evidence type="ECO:0000259" key="1">
    <source>
        <dbReference type="Pfam" id="PF13532"/>
    </source>
</evidence>
<dbReference type="InterPro" id="IPR032854">
    <property type="entry name" value="ALKBH3"/>
</dbReference>
<sequence length="260" mass="28827">MHPGSEFRSYTLTAGGNPFEELFASVRFEPVGKGRLGAVLVGTGETGDVPIVRTTTRYSLPAQRFPPVYERLARQVQACAALPAAFNNALVESYTNAYTTMGGHSDQALDLADGSSIAVFSCYERPEVHPPRKLVVEPKEPGGATYEIPMPHNSVIVFSLDTNRRHRHRIMLDRPAQMPENRWLGVTFRTSKTFVRHHDGHATLSNGAHLTSADAAQQHEFFLLRRRENTETAFTYPPLTYTLSNSDLLPPLTTPPTDPL</sequence>
<comment type="caution">
    <text evidence="2">The sequence shown here is derived from an EMBL/GenBank/DDBJ whole genome shotgun (WGS) entry which is preliminary data.</text>
</comment>
<proteinExistence type="predicted"/>
<dbReference type="PANTHER" id="PTHR31212">
    <property type="entry name" value="ALPHA-KETOGLUTARATE-DEPENDENT DIOXYGENASE ALKB HOMOLOG 3"/>
    <property type="match status" value="1"/>
</dbReference>
<name>A0ABP4L3Q9_9ACTN</name>
<dbReference type="PANTHER" id="PTHR31212:SF5">
    <property type="entry name" value="ISOCHORISMATASE FAMILY PROTEIN FAMILY (AFU_ORTHOLOGUE AFUA_3G14500)"/>
    <property type="match status" value="1"/>
</dbReference>
<dbReference type="Pfam" id="PF13532">
    <property type="entry name" value="2OG-FeII_Oxy_2"/>
    <property type="match status" value="1"/>
</dbReference>
<dbReference type="SUPFAM" id="SSF51197">
    <property type="entry name" value="Clavaminate synthase-like"/>
    <property type="match status" value="1"/>
</dbReference>
<reference evidence="3" key="1">
    <citation type="journal article" date="2019" name="Int. J. Syst. Evol. Microbiol.">
        <title>The Global Catalogue of Microorganisms (GCM) 10K type strain sequencing project: providing services to taxonomists for standard genome sequencing and annotation.</title>
        <authorList>
            <consortium name="The Broad Institute Genomics Platform"/>
            <consortium name="The Broad Institute Genome Sequencing Center for Infectious Disease"/>
            <person name="Wu L."/>
            <person name="Ma J."/>
        </authorList>
    </citation>
    <scope>NUCLEOTIDE SEQUENCE [LARGE SCALE GENOMIC DNA]</scope>
    <source>
        <strain evidence="3">JCM 15933</strain>
    </source>
</reference>
<feature type="domain" description="Alpha-ketoglutarate-dependent dioxygenase AlkB-like" evidence="1">
    <location>
        <begin position="53"/>
        <end position="189"/>
    </location>
</feature>
<dbReference type="RefSeq" id="WP_344502569.1">
    <property type="nucleotide sequence ID" value="NZ_BAAAQD010000005.1"/>
</dbReference>
<protein>
    <recommendedName>
        <fullName evidence="1">Alpha-ketoglutarate-dependent dioxygenase AlkB-like domain-containing protein</fullName>
    </recommendedName>
</protein>